<comment type="caution">
    <text evidence="1">The sequence shown here is derived from an EMBL/GenBank/DDBJ whole genome shotgun (WGS) entry which is preliminary data.</text>
</comment>
<gene>
    <name evidence="1" type="ORF">UU84_C0001G0019</name>
</gene>
<protein>
    <recommendedName>
        <fullName evidence="3">Lipoprotein</fullName>
    </recommendedName>
</protein>
<dbReference type="PROSITE" id="PS51257">
    <property type="entry name" value="PROKAR_LIPOPROTEIN"/>
    <property type="match status" value="1"/>
</dbReference>
<organism evidence="1 2">
    <name type="scientific">Candidatus Yanofskybacteria bacterium GW2011_GWC2_41_9</name>
    <dbReference type="NCBI Taxonomy" id="1619029"/>
    <lineage>
        <taxon>Bacteria</taxon>
        <taxon>Candidatus Yanofskyibacteriota</taxon>
    </lineage>
</organism>
<sequence length="508" mass="58552">MKNWRSVLVVLIIGVSFLAQGCALSYKKGFLDRAANKGYTKEQALAAYYMSFRWYFSREVEKGKYQVVYSRLPMEVVQKQMERYLSDLSAILDYKEEEMSKFLDIHGLRPYFEHQEKVEQAIYARVRAAMIFAKFQELTGTRSYYSHGHGDLSMWGGYDPKIFVITNFDEGLPFRSDVIDKAKASGILKPIETVRVEHSSIYNRKDPDPSDPLDHNKFIWRSKEYSIEAVRYKIVDDEKPRDNYGNYIEAFRIFGGKKESKPALRAFLDGRGSSAIVIVDDDKEGKDIGFGLPDSITTMNENAVLKEESLAGLFPEQENEKRIPPQLKPVRMEIVKIGETVSAWEESKDSKGWTAPEGYQAKPLKNNYNIKIKFVKPEMRDMQSVSMTKKMEAIVKEWIRPGERYAASNFQVLEFFRLKDPYDKEISAAHVRADENTQKISVILLNGEERTGMIVSGNNIFIQENPFAIEYTLGDKRYRIQDDNNDGIYEKRKEISKPVADETGTYAH</sequence>
<dbReference type="Proteomes" id="UP000033859">
    <property type="component" value="Unassembled WGS sequence"/>
</dbReference>
<evidence type="ECO:0000313" key="1">
    <source>
        <dbReference type="EMBL" id="KKS27787.1"/>
    </source>
</evidence>
<name>A0A0G0XTQ8_9BACT</name>
<evidence type="ECO:0008006" key="3">
    <source>
        <dbReference type="Google" id="ProtNLM"/>
    </source>
</evidence>
<evidence type="ECO:0000313" key="2">
    <source>
        <dbReference type="Proteomes" id="UP000033859"/>
    </source>
</evidence>
<proteinExistence type="predicted"/>
<dbReference type="AlphaFoldDB" id="A0A0G0XTQ8"/>
<accession>A0A0G0XTQ8</accession>
<reference evidence="1 2" key="1">
    <citation type="journal article" date="2015" name="Nature">
        <title>rRNA introns, odd ribosomes, and small enigmatic genomes across a large radiation of phyla.</title>
        <authorList>
            <person name="Brown C.T."/>
            <person name="Hug L.A."/>
            <person name="Thomas B.C."/>
            <person name="Sharon I."/>
            <person name="Castelle C.J."/>
            <person name="Singh A."/>
            <person name="Wilkins M.J."/>
            <person name="Williams K.H."/>
            <person name="Banfield J.F."/>
        </authorList>
    </citation>
    <scope>NUCLEOTIDE SEQUENCE [LARGE SCALE GENOMIC DNA]</scope>
</reference>
<dbReference type="EMBL" id="LCCE01000001">
    <property type="protein sequence ID" value="KKS27787.1"/>
    <property type="molecule type" value="Genomic_DNA"/>
</dbReference>